<keyword evidence="8" id="KW-0496">Mitochondrion</keyword>
<keyword evidence="4" id="KW-0138">CF(0)</keyword>
<keyword evidence="6" id="KW-0999">Mitochondrion inner membrane</keyword>
<evidence type="ECO:0000256" key="2">
    <source>
        <dbReference type="ARBA" id="ARBA00006842"/>
    </source>
</evidence>
<evidence type="ECO:0000256" key="8">
    <source>
        <dbReference type="ARBA" id="ARBA00023128"/>
    </source>
</evidence>
<protein>
    <submittedName>
        <fullName evidence="10">Uncharacterized protein</fullName>
    </submittedName>
</protein>
<dbReference type="AlphaFoldDB" id="A0A3S5FHB3"/>
<reference evidence="10" key="1">
    <citation type="submission" date="2018-11" db="EMBL/GenBank/DDBJ databases">
        <authorList>
            <consortium name="Pathogen Informatics"/>
        </authorList>
    </citation>
    <scope>NUCLEOTIDE SEQUENCE</scope>
</reference>
<name>A0A3S5FHB3_9PLAT</name>
<comment type="subcellular location">
    <subcellularLocation>
        <location evidence="1">Mitochondrion inner membrane</location>
    </subcellularLocation>
</comment>
<evidence type="ECO:0000256" key="9">
    <source>
        <dbReference type="ARBA" id="ARBA00023136"/>
    </source>
</evidence>
<dbReference type="GO" id="GO:0015078">
    <property type="term" value="F:proton transmembrane transporter activity"/>
    <property type="evidence" value="ECO:0007669"/>
    <property type="project" value="InterPro"/>
</dbReference>
<dbReference type="GO" id="GO:0015986">
    <property type="term" value="P:proton motive force-driven ATP synthesis"/>
    <property type="evidence" value="ECO:0007669"/>
    <property type="project" value="InterPro"/>
</dbReference>
<dbReference type="EMBL" id="CAAALY010281268">
    <property type="protein sequence ID" value="VEL43423.1"/>
    <property type="molecule type" value="Genomic_DNA"/>
</dbReference>
<proteinExistence type="inferred from homology"/>
<dbReference type="Pfam" id="PF05873">
    <property type="entry name" value="Mt_ATP-synt_D"/>
    <property type="match status" value="1"/>
</dbReference>
<comment type="similarity">
    <text evidence="2">Belongs to the ATPase d subunit family.</text>
</comment>
<dbReference type="GO" id="GO:0045259">
    <property type="term" value="C:proton-transporting ATP synthase complex"/>
    <property type="evidence" value="ECO:0007669"/>
    <property type="project" value="UniProtKB-KW"/>
</dbReference>
<evidence type="ECO:0000313" key="10">
    <source>
        <dbReference type="EMBL" id="VEL43423.1"/>
    </source>
</evidence>
<evidence type="ECO:0000256" key="7">
    <source>
        <dbReference type="ARBA" id="ARBA00023065"/>
    </source>
</evidence>
<organism evidence="10 11">
    <name type="scientific">Protopolystoma xenopodis</name>
    <dbReference type="NCBI Taxonomy" id="117903"/>
    <lineage>
        <taxon>Eukaryota</taxon>
        <taxon>Metazoa</taxon>
        <taxon>Spiralia</taxon>
        <taxon>Lophotrochozoa</taxon>
        <taxon>Platyhelminthes</taxon>
        <taxon>Monogenea</taxon>
        <taxon>Polyopisthocotylea</taxon>
        <taxon>Polystomatidea</taxon>
        <taxon>Polystomatidae</taxon>
        <taxon>Protopolystoma</taxon>
    </lineage>
</organism>
<dbReference type="InterPro" id="IPR008689">
    <property type="entry name" value="ATP_synth_F0_dsu_mt"/>
</dbReference>
<keyword evidence="5" id="KW-0375">Hydrogen ion transport</keyword>
<keyword evidence="7" id="KW-0406">Ion transport</keyword>
<dbReference type="Proteomes" id="UP000784294">
    <property type="component" value="Unassembled WGS sequence"/>
</dbReference>
<evidence type="ECO:0000256" key="6">
    <source>
        <dbReference type="ARBA" id="ARBA00022792"/>
    </source>
</evidence>
<accession>A0A3S5FHB3</accession>
<evidence type="ECO:0000256" key="1">
    <source>
        <dbReference type="ARBA" id="ARBA00004273"/>
    </source>
</evidence>
<dbReference type="InterPro" id="IPR036228">
    <property type="entry name" value="ATP_synth_F0_dsu_sf_mt"/>
</dbReference>
<sequence length="153" mass="17526">MFARVATTRIPWELLSSACPKHQKEAFYDIKSKTDAVVAKITNLPETLPQINFDHYRKNVSDPNVVESLKKSYESFVVQFSKNASSFAELSEKEVPLLSAMEELPPYDEMNQEKLAAYFPNTWLIYSKKEDQHKKTGATILAQDAPKTHWDLT</sequence>
<keyword evidence="3" id="KW-0813">Transport</keyword>
<gene>
    <name evidence="10" type="ORF">PXEA_LOCUS36863</name>
</gene>
<dbReference type="Gene3D" id="6.10.280.70">
    <property type="match status" value="1"/>
</dbReference>
<dbReference type="OrthoDB" id="35799at2759"/>
<keyword evidence="11" id="KW-1185">Reference proteome</keyword>
<evidence type="ECO:0000256" key="4">
    <source>
        <dbReference type="ARBA" id="ARBA00022547"/>
    </source>
</evidence>
<comment type="caution">
    <text evidence="10">The sequence shown here is derived from an EMBL/GenBank/DDBJ whole genome shotgun (WGS) entry which is preliminary data.</text>
</comment>
<evidence type="ECO:0000256" key="5">
    <source>
        <dbReference type="ARBA" id="ARBA00022781"/>
    </source>
</evidence>
<dbReference type="PANTHER" id="PTHR12700">
    <property type="entry name" value="ATP SYNTHASE SUBUNIT D, MITOCHONDRIAL"/>
    <property type="match status" value="1"/>
</dbReference>
<dbReference type="SUPFAM" id="SSF161065">
    <property type="entry name" value="ATP synthase D chain-like"/>
    <property type="match status" value="1"/>
</dbReference>
<evidence type="ECO:0000256" key="3">
    <source>
        <dbReference type="ARBA" id="ARBA00022448"/>
    </source>
</evidence>
<keyword evidence="9" id="KW-0472">Membrane</keyword>
<evidence type="ECO:0000313" key="11">
    <source>
        <dbReference type="Proteomes" id="UP000784294"/>
    </source>
</evidence>
<dbReference type="GO" id="GO:0005743">
    <property type="term" value="C:mitochondrial inner membrane"/>
    <property type="evidence" value="ECO:0007669"/>
    <property type="project" value="UniProtKB-SubCell"/>
</dbReference>